<dbReference type="InterPro" id="IPR037363">
    <property type="entry name" value="Sec13/Seh1_fam"/>
</dbReference>
<dbReference type="Proteomes" id="UP001287356">
    <property type="component" value="Unassembled WGS sequence"/>
</dbReference>
<evidence type="ECO:0000256" key="8">
    <source>
        <dbReference type="ARBA" id="ARBA00023010"/>
    </source>
</evidence>
<dbReference type="SUPFAM" id="SSF50978">
    <property type="entry name" value="WD40 repeat-like"/>
    <property type="match status" value="1"/>
</dbReference>
<dbReference type="PROSITE" id="PS50294">
    <property type="entry name" value="WD_REPEATS_REGION"/>
    <property type="match status" value="1"/>
</dbReference>
<feature type="repeat" description="WD" evidence="11">
    <location>
        <begin position="25"/>
        <end position="57"/>
    </location>
</feature>
<evidence type="ECO:0000256" key="7">
    <source>
        <dbReference type="ARBA" id="ARBA00022927"/>
    </source>
</evidence>
<keyword evidence="5" id="KW-0677">Repeat</keyword>
<keyword evidence="14" id="KW-1185">Reference proteome</keyword>
<reference evidence="13" key="2">
    <citation type="submission" date="2023-06" db="EMBL/GenBank/DDBJ databases">
        <authorList>
            <consortium name="Lawrence Berkeley National Laboratory"/>
            <person name="Haridas S."/>
            <person name="Hensen N."/>
            <person name="Bonometti L."/>
            <person name="Westerberg I."/>
            <person name="Brannstrom I.O."/>
            <person name="Guillou S."/>
            <person name="Cros-Aarteil S."/>
            <person name="Calhoun S."/>
            <person name="Kuo A."/>
            <person name="Mondo S."/>
            <person name="Pangilinan J."/>
            <person name="Riley R."/>
            <person name="Labutti K."/>
            <person name="Andreopoulos B."/>
            <person name="Lipzen A."/>
            <person name="Chen C."/>
            <person name="Yanf M."/>
            <person name="Daum C."/>
            <person name="Ng V."/>
            <person name="Clum A."/>
            <person name="Steindorff A."/>
            <person name="Ohm R."/>
            <person name="Martin F."/>
            <person name="Silar P."/>
            <person name="Natvig D."/>
            <person name="Lalanne C."/>
            <person name="Gautier V."/>
            <person name="Ament-Velasquez S.L."/>
            <person name="Kruys A."/>
            <person name="Hutchinson M.I."/>
            <person name="Powell A.J."/>
            <person name="Barry K."/>
            <person name="Miller A.N."/>
            <person name="Grigoriev I.V."/>
            <person name="Debuchy R."/>
            <person name="Gladieux P."/>
            <person name="Thoren M.H."/>
            <person name="Johannesson H."/>
        </authorList>
    </citation>
    <scope>NUCLEOTIDE SEQUENCE</scope>
    <source>
        <strain evidence="13">CBS 958.72</strain>
    </source>
</reference>
<evidence type="ECO:0000256" key="5">
    <source>
        <dbReference type="ARBA" id="ARBA00022737"/>
    </source>
</evidence>
<dbReference type="AlphaFoldDB" id="A0AAE0N3J1"/>
<evidence type="ECO:0000256" key="6">
    <source>
        <dbReference type="ARBA" id="ARBA00022816"/>
    </source>
</evidence>
<dbReference type="PANTHER" id="PTHR11024">
    <property type="entry name" value="NUCLEAR PORE COMPLEX PROTEIN SEC13 / SEH1 FAMILY MEMBER"/>
    <property type="match status" value="1"/>
</dbReference>
<dbReference type="GO" id="GO:0005198">
    <property type="term" value="F:structural molecule activity"/>
    <property type="evidence" value="ECO:0007669"/>
    <property type="project" value="InterPro"/>
</dbReference>
<keyword evidence="4 11" id="KW-0853">WD repeat</keyword>
<dbReference type="Pfam" id="PF00400">
    <property type="entry name" value="WD40"/>
    <property type="match status" value="2"/>
</dbReference>
<keyword evidence="7" id="KW-0653">Protein transport</keyword>
<accession>A0AAE0N3J1</accession>
<evidence type="ECO:0000313" key="13">
    <source>
        <dbReference type="EMBL" id="KAK3368910.1"/>
    </source>
</evidence>
<comment type="caution">
    <text evidence="13">The sequence shown here is derived from an EMBL/GenBank/DDBJ whole genome shotgun (WGS) entry which is preliminary data.</text>
</comment>
<dbReference type="GO" id="GO:0035859">
    <property type="term" value="C:Seh1-associated complex"/>
    <property type="evidence" value="ECO:0007669"/>
    <property type="project" value="TreeGrafter"/>
</dbReference>
<evidence type="ECO:0000256" key="10">
    <source>
        <dbReference type="ARBA" id="ARBA00023242"/>
    </source>
</evidence>
<dbReference type="Gene3D" id="2.130.10.10">
    <property type="entry name" value="YVTN repeat-like/Quinoprotein amine dehydrogenase"/>
    <property type="match status" value="1"/>
</dbReference>
<evidence type="ECO:0000256" key="12">
    <source>
        <dbReference type="SAM" id="MobiDB-lite"/>
    </source>
</evidence>
<feature type="region of interest" description="Disordered" evidence="12">
    <location>
        <begin position="360"/>
        <end position="379"/>
    </location>
</feature>
<evidence type="ECO:0000256" key="1">
    <source>
        <dbReference type="ARBA" id="ARBA00004567"/>
    </source>
</evidence>
<keyword evidence="8" id="KW-0811">Translocation</keyword>
<dbReference type="InterPro" id="IPR015943">
    <property type="entry name" value="WD40/YVTN_repeat-like_dom_sf"/>
</dbReference>
<keyword evidence="6" id="KW-0509">mRNA transport</keyword>
<evidence type="ECO:0000256" key="3">
    <source>
        <dbReference type="ARBA" id="ARBA00022448"/>
    </source>
</evidence>
<dbReference type="EMBL" id="JAULSN010000006">
    <property type="protein sequence ID" value="KAK3368910.1"/>
    <property type="molecule type" value="Genomic_DNA"/>
</dbReference>
<evidence type="ECO:0000256" key="9">
    <source>
        <dbReference type="ARBA" id="ARBA00023132"/>
    </source>
</evidence>
<sequence>MADDDSLLSDPPSVDEQPNFDVIVKHGHQDLVQVVAFNNYGDRVATGSVDGKIRVFNRHKDGVWRLSDNWTAHGGEITEIQWLPSTIAPNLIASLGIEGRFKLWAEDPIATSGRRFITAKRFAKARAAFETRNSTSPYRAFAMKYIDEAACTYLALATADGQLHVYENDHPENLPDFSKVDEFTVCPRPTRGDETAFCVRFDPNPDVCYTALRAGVLSDTLSLVVAAMDRVRVYRSRDTIRSSLGVTTAAKEFYLAAELTGHRGLVRDVAWAPGNIRGYDIIATACQDGFVRVFSLDCPIAHTTTAWSASQLQKHIPINAAAAAAAAAAGNGNDGAGSTFVPDLAVSGVNIPLQHKSALDAGFNPPRANAERRSTGMPGQVRHVAKEMARLDIHRTPVWRVAFDDDGQVLGSVGDEGRLICYRQTPNGSWAKSSELSMMKMRMAVP</sequence>
<organism evidence="13 14">
    <name type="scientific">Lasiosphaeria ovina</name>
    <dbReference type="NCBI Taxonomy" id="92902"/>
    <lineage>
        <taxon>Eukaryota</taxon>
        <taxon>Fungi</taxon>
        <taxon>Dikarya</taxon>
        <taxon>Ascomycota</taxon>
        <taxon>Pezizomycotina</taxon>
        <taxon>Sordariomycetes</taxon>
        <taxon>Sordariomycetidae</taxon>
        <taxon>Sordariales</taxon>
        <taxon>Lasiosphaeriaceae</taxon>
        <taxon>Lasiosphaeria</taxon>
    </lineage>
</organism>
<gene>
    <name evidence="13" type="ORF">B0T24DRAFT_532751</name>
</gene>
<protein>
    <submittedName>
        <fullName evidence="13">WD40-repeat-containing domain protein</fullName>
    </submittedName>
</protein>
<keyword evidence="9" id="KW-0906">Nuclear pore complex</keyword>
<keyword evidence="3" id="KW-0813">Transport</keyword>
<dbReference type="GO" id="GO:1904263">
    <property type="term" value="P:positive regulation of TORC1 signaling"/>
    <property type="evidence" value="ECO:0007669"/>
    <property type="project" value="TreeGrafter"/>
</dbReference>
<comment type="subcellular location">
    <subcellularLocation>
        <location evidence="1">Nucleus</location>
        <location evidence="1">Nuclear pore complex</location>
    </subcellularLocation>
</comment>
<evidence type="ECO:0000256" key="2">
    <source>
        <dbReference type="ARBA" id="ARBA00010102"/>
    </source>
</evidence>
<evidence type="ECO:0000313" key="14">
    <source>
        <dbReference type="Proteomes" id="UP001287356"/>
    </source>
</evidence>
<dbReference type="GO" id="GO:0015031">
    <property type="term" value="P:protein transport"/>
    <property type="evidence" value="ECO:0007669"/>
    <property type="project" value="UniProtKB-KW"/>
</dbReference>
<dbReference type="InterPro" id="IPR036322">
    <property type="entry name" value="WD40_repeat_dom_sf"/>
</dbReference>
<evidence type="ECO:0000256" key="4">
    <source>
        <dbReference type="ARBA" id="ARBA00022574"/>
    </source>
</evidence>
<dbReference type="InterPro" id="IPR001680">
    <property type="entry name" value="WD40_rpt"/>
</dbReference>
<dbReference type="GO" id="GO:0031080">
    <property type="term" value="C:nuclear pore outer ring"/>
    <property type="evidence" value="ECO:0007669"/>
    <property type="project" value="TreeGrafter"/>
</dbReference>
<reference evidence="13" key="1">
    <citation type="journal article" date="2023" name="Mol. Phylogenet. Evol.">
        <title>Genome-scale phylogeny and comparative genomics of the fungal order Sordariales.</title>
        <authorList>
            <person name="Hensen N."/>
            <person name="Bonometti L."/>
            <person name="Westerberg I."/>
            <person name="Brannstrom I.O."/>
            <person name="Guillou S."/>
            <person name="Cros-Aarteil S."/>
            <person name="Calhoun S."/>
            <person name="Haridas S."/>
            <person name="Kuo A."/>
            <person name="Mondo S."/>
            <person name="Pangilinan J."/>
            <person name="Riley R."/>
            <person name="LaButti K."/>
            <person name="Andreopoulos B."/>
            <person name="Lipzen A."/>
            <person name="Chen C."/>
            <person name="Yan M."/>
            <person name="Daum C."/>
            <person name="Ng V."/>
            <person name="Clum A."/>
            <person name="Steindorff A."/>
            <person name="Ohm R.A."/>
            <person name="Martin F."/>
            <person name="Silar P."/>
            <person name="Natvig D.O."/>
            <person name="Lalanne C."/>
            <person name="Gautier V."/>
            <person name="Ament-Velasquez S.L."/>
            <person name="Kruys A."/>
            <person name="Hutchinson M.I."/>
            <person name="Powell A.J."/>
            <person name="Barry K."/>
            <person name="Miller A.N."/>
            <person name="Grigoriev I.V."/>
            <person name="Debuchy R."/>
            <person name="Gladieux P."/>
            <person name="Hiltunen Thoren M."/>
            <person name="Johannesson H."/>
        </authorList>
    </citation>
    <scope>NUCLEOTIDE SEQUENCE</scope>
    <source>
        <strain evidence="13">CBS 958.72</strain>
    </source>
</reference>
<keyword evidence="10" id="KW-0539">Nucleus</keyword>
<name>A0AAE0N3J1_9PEZI</name>
<dbReference type="PROSITE" id="PS50082">
    <property type="entry name" value="WD_REPEATS_2"/>
    <property type="match status" value="1"/>
</dbReference>
<dbReference type="GO" id="GO:0051028">
    <property type="term" value="P:mRNA transport"/>
    <property type="evidence" value="ECO:0007669"/>
    <property type="project" value="UniProtKB-KW"/>
</dbReference>
<dbReference type="PANTHER" id="PTHR11024:SF3">
    <property type="entry name" value="NUCLEOPORIN SEH1"/>
    <property type="match status" value="1"/>
</dbReference>
<dbReference type="SMART" id="SM00320">
    <property type="entry name" value="WD40"/>
    <property type="match status" value="4"/>
</dbReference>
<proteinExistence type="inferred from homology"/>
<dbReference type="GO" id="GO:0034198">
    <property type="term" value="P:cellular response to amino acid starvation"/>
    <property type="evidence" value="ECO:0007669"/>
    <property type="project" value="TreeGrafter"/>
</dbReference>
<evidence type="ECO:0000256" key="11">
    <source>
        <dbReference type="PROSITE-ProRule" id="PRU00221"/>
    </source>
</evidence>
<comment type="similarity">
    <text evidence="2">Belongs to the WD repeat SEC13 family.</text>
</comment>